<keyword evidence="2" id="KW-0032">Aminotransferase</keyword>
<dbReference type="Gene3D" id="3.40.640.10">
    <property type="entry name" value="Type I PLP-dependent aspartate aminotransferase-like (Major domain)"/>
    <property type="match status" value="1"/>
</dbReference>
<sequence length="237" mass="26345">MPLNEKYENDLPTLAAKVNDKTRALYLINPHNPTGTVSEDNAFKKFLRDVSQRAPVIVDEAYLEYTPDFETRSAASLTRDGANVLVFRTFDKIHGLAGLPIGYTLVPRELAATLRKQGIGDAESLGRLNIAAASAALADTSHVRRTRSITVAERAKWIYTLDELELPHTNSQTNFIFFNSGHPQSELAAAMRARGIDIGRSFPPYSNWARITIGKVDENSFAQQQLRQVLNELSSRS</sequence>
<comment type="similarity">
    <text evidence="1">Belongs to the class-II pyridoxal-phosphate-dependent aminotransferase family. Histidinol-phosphate aminotransferase subfamily.</text>
</comment>
<evidence type="ECO:0000256" key="3">
    <source>
        <dbReference type="ARBA" id="ARBA00022679"/>
    </source>
</evidence>
<evidence type="ECO:0000259" key="5">
    <source>
        <dbReference type="Pfam" id="PF00155"/>
    </source>
</evidence>
<dbReference type="Pfam" id="PF00155">
    <property type="entry name" value="Aminotran_1_2"/>
    <property type="match status" value="1"/>
</dbReference>
<dbReference type="InterPro" id="IPR015421">
    <property type="entry name" value="PyrdxlP-dep_Trfase_major"/>
</dbReference>
<accession>A0A9X0U338</accession>
<dbReference type="SUPFAM" id="SSF53383">
    <property type="entry name" value="PLP-dependent transferases"/>
    <property type="match status" value="1"/>
</dbReference>
<gene>
    <name evidence="6" type="ORF">HDF14_001125</name>
</gene>
<evidence type="ECO:0000256" key="2">
    <source>
        <dbReference type="ARBA" id="ARBA00022576"/>
    </source>
</evidence>
<comment type="caution">
    <text evidence="6">The sequence shown here is derived from an EMBL/GenBank/DDBJ whole genome shotgun (WGS) entry which is preliminary data.</text>
</comment>
<evidence type="ECO:0000256" key="1">
    <source>
        <dbReference type="ARBA" id="ARBA00007970"/>
    </source>
</evidence>
<keyword evidence="3" id="KW-0808">Transferase</keyword>
<dbReference type="InterPro" id="IPR015422">
    <property type="entry name" value="PyrdxlP-dep_Trfase_small"/>
</dbReference>
<evidence type="ECO:0000256" key="4">
    <source>
        <dbReference type="ARBA" id="ARBA00022898"/>
    </source>
</evidence>
<reference evidence="6 7" key="1">
    <citation type="submission" date="2020-08" db="EMBL/GenBank/DDBJ databases">
        <title>Genomic Encyclopedia of Type Strains, Phase IV (KMG-V): Genome sequencing to study the core and pangenomes of soil and plant-associated prokaryotes.</title>
        <authorList>
            <person name="Whitman W."/>
        </authorList>
    </citation>
    <scope>NUCLEOTIDE SEQUENCE [LARGE SCALE GENOMIC DNA]</scope>
    <source>
        <strain evidence="6 7">X5P2</strain>
    </source>
</reference>
<dbReference type="InterPro" id="IPR050106">
    <property type="entry name" value="HistidinolP_aminotransfase"/>
</dbReference>
<dbReference type="AlphaFoldDB" id="A0A9X0U338"/>
<dbReference type="PANTHER" id="PTHR43643">
    <property type="entry name" value="HISTIDINOL-PHOSPHATE AMINOTRANSFERASE 2"/>
    <property type="match status" value="1"/>
</dbReference>
<dbReference type="CDD" id="cd00609">
    <property type="entry name" value="AAT_like"/>
    <property type="match status" value="1"/>
</dbReference>
<organism evidence="6 7">
    <name type="scientific">Tunturiibacter gelidiferens</name>
    <dbReference type="NCBI Taxonomy" id="3069689"/>
    <lineage>
        <taxon>Bacteria</taxon>
        <taxon>Pseudomonadati</taxon>
        <taxon>Acidobacteriota</taxon>
        <taxon>Terriglobia</taxon>
        <taxon>Terriglobales</taxon>
        <taxon>Acidobacteriaceae</taxon>
        <taxon>Tunturiibacter</taxon>
    </lineage>
</organism>
<dbReference type="GO" id="GO:0030170">
    <property type="term" value="F:pyridoxal phosphate binding"/>
    <property type="evidence" value="ECO:0007669"/>
    <property type="project" value="InterPro"/>
</dbReference>
<dbReference type="EMBL" id="JACHEB010000002">
    <property type="protein sequence ID" value="MBB5327520.1"/>
    <property type="molecule type" value="Genomic_DNA"/>
</dbReference>
<dbReference type="Gene3D" id="3.90.1150.10">
    <property type="entry name" value="Aspartate Aminotransferase, domain 1"/>
    <property type="match status" value="1"/>
</dbReference>
<name>A0A9X0U338_9BACT</name>
<evidence type="ECO:0000313" key="6">
    <source>
        <dbReference type="EMBL" id="MBB5327520.1"/>
    </source>
</evidence>
<dbReference type="Proteomes" id="UP000535182">
    <property type="component" value="Unassembled WGS sequence"/>
</dbReference>
<keyword evidence="7" id="KW-1185">Reference proteome</keyword>
<dbReference type="GO" id="GO:0008483">
    <property type="term" value="F:transaminase activity"/>
    <property type="evidence" value="ECO:0007669"/>
    <property type="project" value="UniProtKB-KW"/>
</dbReference>
<dbReference type="InterPro" id="IPR015424">
    <property type="entry name" value="PyrdxlP-dep_Trfase"/>
</dbReference>
<dbReference type="PANTHER" id="PTHR43643:SF3">
    <property type="entry name" value="HISTIDINOL-PHOSPHATE AMINOTRANSFERASE"/>
    <property type="match status" value="1"/>
</dbReference>
<evidence type="ECO:0000313" key="7">
    <source>
        <dbReference type="Proteomes" id="UP000535182"/>
    </source>
</evidence>
<feature type="domain" description="Aminotransferase class I/classII large" evidence="5">
    <location>
        <begin position="5"/>
        <end position="217"/>
    </location>
</feature>
<keyword evidence="4" id="KW-0663">Pyridoxal phosphate</keyword>
<protein>
    <submittedName>
        <fullName evidence="6">Histidinol-phosphate/aromatic aminotransferase/cobyric acid decarboxylase-like protein</fullName>
    </submittedName>
</protein>
<dbReference type="InterPro" id="IPR004839">
    <property type="entry name" value="Aminotransferase_I/II_large"/>
</dbReference>
<proteinExistence type="inferred from homology"/>